<dbReference type="Gramene" id="mRNA:HanXRQr2_Chr03g0128071">
    <property type="protein sequence ID" value="mRNA:HanXRQr2_Chr03g0128071"/>
    <property type="gene ID" value="HanXRQr2_Chr03g0128071"/>
</dbReference>
<dbReference type="PANTHER" id="PTHR34835:SF34">
    <property type="entry name" value="OS08G0555500 PROTEIN"/>
    <property type="match status" value="1"/>
</dbReference>
<dbReference type="AlphaFoldDB" id="A0A9K3NX92"/>
<evidence type="ECO:0000313" key="7">
    <source>
        <dbReference type="Proteomes" id="UP000215914"/>
    </source>
</evidence>
<evidence type="ECO:0000256" key="2">
    <source>
        <dbReference type="ARBA" id="ARBA00022670"/>
    </source>
</evidence>
<sequence length="826" mass="93732">MGFGSILKIKTDSIPGRLAHFVVDNFNQRDMVIKLSVGNIEVNENVVSGLLGLRNGGVVLNYQRKESKKGRIKDKTKKSEKNEETKKHDDEEQVNIVKGTKKGKKKKGKTRKKKEVKGEEDLKGKAIDINEEEGDDKDESRGTYAMWTHLYEGCPMTPSRIVERIVCNQDDDGVFFKYDFLALFMNTMVETKKDGTCRTDFLECLNENIALENVNWCKFICDTIKNNKDGWQRDSKSIYFNGALTIMVLIYVDQTLCGHINSVRTTSPLSFWTKDMLSIREKYEIKNGGFGKGLLREGYMEDILSGSVSLKGDGSGAHVTDVKGVGVDVHVKDVDRGVDDEGSVKSDDNGKIQPESFEEHIGLIKQLMDETLRTKASLDKKLDEACLKYPNNENVIKLVRQYDKAFSGEHKMSKLITVTGTADSSKKDKEYTMTGHVEGVKGSMEGAGKLAETLTDADRGAVDEQGEGKPHDEKEVDFSIPSFMLLSQSSQSSPSLEAESSVHGNAIEMNEPLNDDEKLIWQYLLTVMDDKRCNYIFETQHGLSTRAFWINTLEEGKWVSQNVIDCWAALLNYTEKKEKPSGKRRLWCYTTTIPEFMLKAKQTEKRAYATITSHLKEVVECANELLKLRDFNIIIVPMIEKKHFYIICFDLDNATVEVVDNMHESFAYYKMTSGKGTSFRSLGSPSKVKHYVVEYLKHVGHPAASRMVNASVTRKRLGWETTDNFIDCGVFTMRHMEAYKGSDVSFECGFSTNKAVQKMQLKNLRMKIATKLLLSDVNVYKETVMETAKEMINGMRDERVLKLLNEEASKQEQCWMMLSKWKTDQK</sequence>
<evidence type="ECO:0000256" key="1">
    <source>
        <dbReference type="ARBA" id="ARBA00005234"/>
    </source>
</evidence>
<dbReference type="Gene3D" id="3.40.395.10">
    <property type="entry name" value="Adenoviral Proteinase, Chain A"/>
    <property type="match status" value="1"/>
</dbReference>
<keyword evidence="3" id="KW-0378">Hydrolase</keyword>
<dbReference type="PANTHER" id="PTHR34835">
    <property type="entry name" value="OS07G0283600 PROTEIN-RELATED"/>
    <property type="match status" value="1"/>
</dbReference>
<accession>A0A9K3NX92</accession>
<reference evidence="6" key="1">
    <citation type="journal article" date="2017" name="Nature">
        <title>The sunflower genome provides insights into oil metabolism, flowering and Asterid evolution.</title>
        <authorList>
            <person name="Badouin H."/>
            <person name="Gouzy J."/>
            <person name="Grassa C.J."/>
            <person name="Murat F."/>
            <person name="Staton S.E."/>
            <person name="Cottret L."/>
            <person name="Lelandais-Briere C."/>
            <person name="Owens G.L."/>
            <person name="Carrere S."/>
            <person name="Mayjonade B."/>
            <person name="Legrand L."/>
            <person name="Gill N."/>
            <person name="Kane N.C."/>
            <person name="Bowers J.E."/>
            <person name="Hubner S."/>
            <person name="Bellec A."/>
            <person name="Berard A."/>
            <person name="Berges H."/>
            <person name="Blanchet N."/>
            <person name="Boniface M.C."/>
            <person name="Brunel D."/>
            <person name="Catrice O."/>
            <person name="Chaidir N."/>
            <person name="Claudel C."/>
            <person name="Donnadieu C."/>
            <person name="Faraut T."/>
            <person name="Fievet G."/>
            <person name="Helmstetter N."/>
            <person name="King M."/>
            <person name="Knapp S.J."/>
            <person name="Lai Z."/>
            <person name="Le Paslier M.C."/>
            <person name="Lippi Y."/>
            <person name="Lorenzon L."/>
            <person name="Mandel J.R."/>
            <person name="Marage G."/>
            <person name="Marchand G."/>
            <person name="Marquand E."/>
            <person name="Bret-Mestries E."/>
            <person name="Morien E."/>
            <person name="Nambeesan S."/>
            <person name="Nguyen T."/>
            <person name="Pegot-Espagnet P."/>
            <person name="Pouilly N."/>
            <person name="Raftis F."/>
            <person name="Sallet E."/>
            <person name="Schiex T."/>
            <person name="Thomas J."/>
            <person name="Vandecasteele C."/>
            <person name="Vares D."/>
            <person name="Vear F."/>
            <person name="Vautrin S."/>
            <person name="Crespi M."/>
            <person name="Mangin B."/>
            <person name="Burke J.M."/>
            <person name="Salse J."/>
            <person name="Munos S."/>
            <person name="Vincourt P."/>
            <person name="Rieseberg L.H."/>
            <person name="Langlade N.B."/>
        </authorList>
    </citation>
    <scope>NUCLEOTIDE SEQUENCE</scope>
    <source>
        <tissue evidence="6">Leaves</tissue>
    </source>
</reference>
<comment type="caution">
    <text evidence="6">The sequence shown here is derived from an EMBL/GenBank/DDBJ whole genome shotgun (WGS) entry which is preliminary data.</text>
</comment>
<protein>
    <submittedName>
        <fullName evidence="6">Ulp1 protease family catalytic domain, papain-like cysteine peptidase superfamily</fullName>
    </submittedName>
</protein>
<dbReference type="Proteomes" id="UP000215914">
    <property type="component" value="Unassembled WGS sequence"/>
</dbReference>
<dbReference type="GO" id="GO:0008234">
    <property type="term" value="F:cysteine-type peptidase activity"/>
    <property type="evidence" value="ECO:0007669"/>
    <property type="project" value="InterPro"/>
</dbReference>
<comment type="similarity">
    <text evidence="1">Belongs to the peptidase C48 family.</text>
</comment>
<dbReference type="InterPro" id="IPR038765">
    <property type="entry name" value="Papain-like_cys_pep_sf"/>
</dbReference>
<keyword evidence="7" id="KW-1185">Reference proteome</keyword>
<evidence type="ECO:0000256" key="4">
    <source>
        <dbReference type="SAM" id="MobiDB-lite"/>
    </source>
</evidence>
<dbReference type="EMBL" id="MNCJ02000318">
    <property type="protein sequence ID" value="KAF5815884.1"/>
    <property type="molecule type" value="Genomic_DNA"/>
</dbReference>
<feature type="compositionally biased region" description="Basic residues" evidence="4">
    <location>
        <begin position="99"/>
        <end position="115"/>
    </location>
</feature>
<organism evidence="6 7">
    <name type="scientific">Helianthus annuus</name>
    <name type="common">Common sunflower</name>
    <dbReference type="NCBI Taxonomy" id="4232"/>
    <lineage>
        <taxon>Eukaryota</taxon>
        <taxon>Viridiplantae</taxon>
        <taxon>Streptophyta</taxon>
        <taxon>Embryophyta</taxon>
        <taxon>Tracheophyta</taxon>
        <taxon>Spermatophyta</taxon>
        <taxon>Magnoliopsida</taxon>
        <taxon>eudicotyledons</taxon>
        <taxon>Gunneridae</taxon>
        <taxon>Pentapetalae</taxon>
        <taxon>asterids</taxon>
        <taxon>campanulids</taxon>
        <taxon>Asterales</taxon>
        <taxon>Asteraceae</taxon>
        <taxon>Asteroideae</taxon>
        <taxon>Heliantheae alliance</taxon>
        <taxon>Heliantheae</taxon>
        <taxon>Helianthus</taxon>
    </lineage>
</organism>
<dbReference type="GO" id="GO:0006508">
    <property type="term" value="P:proteolysis"/>
    <property type="evidence" value="ECO:0007669"/>
    <property type="project" value="UniProtKB-KW"/>
</dbReference>
<feature type="region of interest" description="Disordered" evidence="4">
    <location>
        <begin position="66"/>
        <end position="117"/>
    </location>
</feature>
<feature type="compositionally biased region" description="Basic residues" evidence="4">
    <location>
        <begin position="66"/>
        <end position="76"/>
    </location>
</feature>
<feature type="domain" description="Ubiquitin-like protease family profile" evidence="5">
    <location>
        <begin position="543"/>
        <end position="739"/>
    </location>
</feature>
<dbReference type="PROSITE" id="PS50600">
    <property type="entry name" value="ULP_PROTEASE"/>
    <property type="match status" value="1"/>
</dbReference>
<name>A0A9K3NX92_HELAN</name>
<keyword evidence="2 6" id="KW-0645">Protease</keyword>
<feature type="compositionally biased region" description="Basic and acidic residues" evidence="4">
    <location>
        <begin position="77"/>
        <end position="90"/>
    </location>
</feature>
<evidence type="ECO:0000256" key="3">
    <source>
        <dbReference type="ARBA" id="ARBA00022801"/>
    </source>
</evidence>
<evidence type="ECO:0000313" key="6">
    <source>
        <dbReference type="EMBL" id="KAF5815884.1"/>
    </source>
</evidence>
<proteinExistence type="inferred from homology"/>
<reference evidence="6" key="2">
    <citation type="submission" date="2020-06" db="EMBL/GenBank/DDBJ databases">
        <title>Helianthus annuus Genome sequencing and assembly Release 2.</title>
        <authorList>
            <person name="Gouzy J."/>
            <person name="Langlade N."/>
            <person name="Munos S."/>
        </authorList>
    </citation>
    <scope>NUCLEOTIDE SEQUENCE</scope>
    <source>
        <tissue evidence="6">Leaves</tissue>
    </source>
</reference>
<gene>
    <name evidence="6" type="ORF">HanXRQr2_Chr03g0128071</name>
</gene>
<dbReference type="SUPFAM" id="SSF54001">
    <property type="entry name" value="Cysteine proteinases"/>
    <property type="match status" value="1"/>
</dbReference>
<dbReference type="InterPro" id="IPR003653">
    <property type="entry name" value="Peptidase_C48_C"/>
</dbReference>
<evidence type="ECO:0000259" key="5">
    <source>
        <dbReference type="PROSITE" id="PS50600"/>
    </source>
</evidence>